<dbReference type="Proteomes" id="UP001412239">
    <property type="component" value="Unassembled WGS sequence"/>
</dbReference>
<evidence type="ECO:0000259" key="5">
    <source>
        <dbReference type="Pfam" id="PF03828"/>
    </source>
</evidence>
<dbReference type="PANTHER" id="PTHR12271">
    <property type="entry name" value="POLY A POLYMERASE CID PAP -RELATED"/>
    <property type="match status" value="1"/>
</dbReference>
<protein>
    <recommendedName>
        <fullName evidence="5">PAP-associated domain-containing protein</fullName>
    </recommendedName>
</protein>
<evidence type="ECO:0000313" key="7">
    <source>
        <dbReference type="Proteomes" id="UP001412239"/>
    </source>
</evidence>
<keyword evidence="1" id="KW-0808">Transferase</keyword>
<feature type="non-terminal residue" evidence="6">
    <location>
        <position position="205"/>
    </location>
</feature>
<dbReference type="EMBL" id="LN891158">
    <property type="protein sequence ID" value="CUS07942.1"/>
    <property type="molecule type" value="Genomic_DNA"/>
</dbReference>
<keyword evidence="3" id="KW-0460">Magnesium</keyword>
<dbReference type="Gene3D" id="1.10.1410.10">
    <property type="match status" value="1"/>
</dbReference>
<dbReference type="AlphaFoldDB" id="A0A292PJW1"/>
<evidence type="ECO:0000256" key="4">
    <source>
        <dbReference type="SAM" id="MobiDB-lite"/>
    </source>
</evidence>
<feature type="domain" description="PAP-associated" evidence="5">
    <location>
        <begin position="61"/>
        <end position="129"/>
    </location>
</feature>
<evidence type="ECO:0000256" key="1">
    <source>
        <dbReference type="ARBA" id="ARBA00022679"/>
    </source>
</evidence>
<evidence type="ECO:0000256" key="3">
    <source>
        <dbReference type="ARBA" id="ARBA00022842"/>
    </source>
</evidence>
<dbReference type="GO" id="GO:0031123">
    <property type="term" value="P:RNA 3'-end processing"/>
    <property type="evidence" value="ECO:0007669"/>
    <property type="project" value="TreeGrafter"/>
</dbReference>
<feature type="compositionally biased region" description="Polar residues" evidence="4">
    <location>
        <begin position="192"/>
        <end position="205"/>
    </location>
</feature>
<dbReference type="Pfam" id="PF03828">
    <property type="entry name" value="PAP_assoc"/>
    <property type="match status" value="1"/>
</dbReference>
<keyword evidence="2" id="KW-0479">Metal-binding</keyword>
<dbReference type="GO" id="GO:0050265">
    <property type="term" value="F:RNA uridylyltransferase activity"/>
    <property type="evidence" value="ECO:0007669"/>
    <property type="project" value="TreeGrafter"/>
</dbReference>
<reference evidence="6" key="1">
    <citation type="submission" date="2015-10" db="EMBL/GenBank/DDBJ databases">
        <authorList>
            <person name="Regsiter A."/>
            <person name="william w."/>
        </authorList>
    </citation>
    <scope>NUCLEOTIDE SEQUENCE</scope>
    <source>
        <strain evidence="6">Montdore</strain>
    </source>
</reference>
<organism evidence="6 7">
    <name type="scientific">Tuber aestivum</name>
    <name type="common">summer truffle</name>
    <dbReference type="NCBI Taxonomy" id="59557"/>
    <lineage>
        <taxon>Eukaryota</taxon>
        <taxon>Fungi</taxon>
        <taxon>Dikarya</taxon>
        <taxon>Ascomycota</taxon>
        <taxon>Pezizomycotina</taxon>
        <taxon>Pezizomycetes</taxon>
        <taxon>Pezizales</taxon>
        <taxon>Tuberaceae</taxon>
        <taxon>Tuber</taxon>
    </lineage>
</organism>
<sequence>MIIYFLIKVVDPPVFRNRQNTTIPEDAPHDQIFDEGGEGEHHVWYARDIENLPGTTNQARVGQLLDSFFEYYSHRVQWGTEVIFIRTQGGIFSKYGKGGVTAVTRLGRSGHTQIKDRHPFAIADPFEISRNVGRICNATRVDRVRAEFKRAWNIMRVCDGEKSMREHVYQKEPPEKPWVGWADDKRMDWKSNPDQSANRETNNDT</sequence>
<dbReference type="InterPro" id="IPR002058">
    <property type="entry name" value="PAP_assoc"/>
</dbReference>
<accession>A0A292PJW1</accession>
<feature type="compositionally biased region" description="Basic and acidic residues" evidence="4">
    <location>
        <begin position="182"/>
        <end position="191"/>
    </location>
</feature>
<name>A0A292PJW1_9PEZI</name>
<feature type="region of interest" description="Disordered" evidence="4">
    <location>
        <begin position="173"/>
        <end position="205"/>
    </location>
</feature>
<evidence type="ECO:0000313" key="6">
    <source>
        <dbReference type="EMBL" id="CUS07942.1"/>
    </source>
</evidence>
<dbReference type="GO" id="GO:0046872">
    <property type="term" value="F:metal ion binding"/>
    <property type="evidence" value="ECO:0007669"/>
    <property type="project" value="UniProtKB-KW"/>
</dbReference>
<evidence type="ECO:0000256" key="2">
    <source>
        <dbReference type="ARBA" id="ARBA00022723"/>
    </source>
</evidence>
<proteinExistence type="predicted"/>
<dbReference type="SUPFAM" id="SSF81631">
    <property type="entry name" value="PAP/OAS1 substrate-binding domain"/>
    <property type="match status" value="1"/>
</dbReference>
<gene>
    <name evidence="6" type="ORF">GSTUAT00007961001</name>
</gene>
<dbReference type="PANTHER" id="PTHR12271:SF40">
    <property type="entry name" value="POLY(A) RNA POLYMERASE GLD2"/>
    <property type="match status" value="1"/>
</dbReference>
<keyword evidence="7" id="KW-1185">Reference proteome</keyword>